<feature type="region of interest" description="Disordered" evidence="2">
    <location>
        <begin position="100"/>
        <end position="133"/>
    </location>
</feature>
<evidence type="ECO:0000256" key="1">
    <source>
        <dbReference type="ARBA" id="ARBA00025758"/>
    </source>
</evidence>
<dbReference type="GO" id="GO:0000387">
    <property type="term" value="P:spliceosomal snRNP assembly"/>
    <property type="evidence" value="ECO:0007669"/>
    <property type="project" value="InterPro"/>
</dbReference>
<organism evidence="3 4">
    <name type="scientific">Clonostachys rhizophaga</name>
    <dbReference type="NCBI Taxonomy" id="160324"/>
    <lineage>
        <taxon>Eukaryota</taxon>
        <taxon>Fungi</taxon>
        <taxon>Dikarya</taxon>
        <taxon>Ascomycota</taxon>
        <taxon>Pezizomycotina</taxon>
        <taxon>Sordariomycetes</taxon>
        <taxon>Hypocreomycetidae</taxon>
        <taxon>Hypocreales</taxon>
        <taxon>Bionectriaceae</taxon>
        <taxon>Clonostachys</taxon>
    </lineage>
</organism>
<keyword evidence="4" id="KW-1185">Reference proteome</keyword>
<sequence>MASKRDLSDLDEGEVTEPEIKRKRKNYHSGGTRQHQNSSIDSTWGQKYVFSGYGDATTIPPGEESDFEDDAEAMAYLMSVRQEASDIPHLLVAPKVQIGPQLPPELKQDGSDDNAEGDHDGDYEYDGDGDVDRTTYTDGTGDARGYYEDGAYISLPGPGEGEEEEEEYDEPGELTEKAIHEAYFAALLEKYSNLRDLLNSTRPPDAYSRLPPSTATEAAPFGRNSFTMSKWSGLIRKTDPLPLQVALISKDSVLRILRVILSGKFLRQGQPISERTSRWLWALLARLPERGEMTHVEIGWVRDLGRRAVLLGRSLAEMAALREELEDGGLGVHEYVDGSSSDEEDMVEDPEANDGVDSPIDRDGTPDFPPDDPKKANSTSEAVPAAAVAADQPGERKLTDGQEDELEEGEISEEEDNNGKGNGDDDEDEDVAMEIASNSSVGENEASATNPDDLEAAKARLLAQVDEAEAENDQLSADEAARYRARMNMRATVNMILTIAGEFYGQRDLLEFREPFVGM</sequence>
<protein>
    <recommendedName>
        <fullName evidence="5">V-snare</fullName>
    </recommendedName>
</protein>
<feature type="region of interest" description="Disordered" evidence="2">
    <location>
        <begin position="1"/>
        <end position="43"/>
    </location>
</feature>
<feature type="compositionally biased region" description="Polar residues" evidence="2">
    <location>
        <begin position="29"/>
        <end position="43"/>
    </location>
</feature>
<dbReference type="AlphaFoldDB" id="A0A9N9V3V2"/>
<dbReference type="GO" id="GO:0032797">
    <property type="term" value="C:SMN complex"/>
    <property type="evidence" value="ECO:0007669"/>
    <property type="project" value="TreeGrafter"/>
</dbReference>
<comment type="similarity">
    <text evidence="1">Belongs to the gemin-2 family.</text>
</comment>
<feature type="region of interest" description="Disordered" evidence="2">
    <location>
        <begin position="331"/>
        <end position="457"/>
    </location>
</feature>
<evidence type="ECO:0000256" key="2">
    <source>
        <dbReference type="SAM" id="MobiDB-lite"/>
    </source>
</evidence>
<dbReference type="Gene3D" id="1.20.58.1070">
    <property type="match status" value="1"/>
</dbReference>
<comment type="caution">
    <text evidence="3">The sequence shown here is derived from an EMBL/GenBank/DDBJ whole genome shotgun (WGS) entry which is preliminary data.</text>
</comment>
<name>A0A9N9V3V2_9HYPO</name>
<evidence type="ECO:0000313" key="3">
    <source>
        <dbReference type="EMBL" id="CAH0018075.1"/>
    </source>
</evidence>
<dbReference type="OrthoDB" id="428895at2759"/>
<gene>
    <name evidence="3" type="ORF">CRHIZ90672A_00017882</name>
</gene>
<feature type="compositionally biased region" description="Acidic residues" evidence="2">
    <location>
        <begin position="340"/>
        <end position="354"/>
    </location>
</feature>
<dbReference type="PANTHER" id="PTHR12794">
    <property type="entry name" value="GEMIN2"/>
    <property type="match status" value="1"/>
</dbReference>
<dbReference type="EMBL" id="CABFNQ020000529">
    <property type="protein sequence ID" value="CAH0018075.1"/>
    <property type="molecule type" value="Genomic_DNA"/>
</dbReference>
<dbReference type="GO" id="GO:0005634">
    <property type="term" value="C:nucleus"/>
    <property type="evidence" value="ECO:0007669"/>
    <property type="project" value="TreeGrafter"/>
</dbReference>
<feature type="compositionally biased region" description="Basic and acidic residues" evidence="2">
    <location>
        <begin position="106"/>
        <end position="122"/>
    </location>
</feature>
<dbReference type="PANTHER" id="PTHR12794:SF0">
    <property type="entry name" value="GEM-ASSOCIATED PROTEIN 2"/>
    <property type="match status" value="1"/>
</dbReference>
<dbReference type="Proteomes" id="UP000696573">
    <property type="component" value="Unassembled WGS sequence"/>
</dbReference>
<accession>A0A9N9V3V2</accession>
<dbReference type="Pfam" id="PF04938">
    <property type="entry name" value="SIP1"/>
    <property type="match status" value="1"/>
</dbReference>
<dbReference type="InterPro" id="IPR035426">
    <property type="entry name" value="Gemin2/Brr1"/>
</dbReference>
<evidence type="ECO:0000313" key="4">
    <source>
        <dbReference type="Proteomes" id="UP000696573"/>
    </source>
</evidence>
<reference evidence="3" key="1">
    <citation type="submission" date="2021-10" db="EMBL/GenBank/DDBJ databases">
        <authorList>
            <person name="Piombo E."/>
        </authorList>
    </citation>
    <scope>NUCLEOTIDE SEQUENCE</scope>
</reference>
<feature type="compositionally biased region" description="Polar residues" evidence="2">
    <location>
        <begin position="436"/>
        <end position="450"/>
    </location>
</feature>
<feature type="compositionally biased region" description="Acidic residues" evidence="2">
    <location>
        <begin position="401"/>
        <end position="416"/>
    </location>
</feature>
<evidence type="ECO:0008006" key="5">
    <source>
        <dbReference type="Google" id="ProtNLM"/>
    </source>
</evidence>
<feature type="compositionally biased region" description="Basic and acidic residues" evidence="2">
    <location>
        <begin position="359"/>
        <end position="375"/>
    </location>
</feature>
<proteinExistence type="inferred from homology"/>